<dbReference type="GO" id="GO:0072542">
    <property type="term" value="F:protein phosphatase activator activity"/>
    <property type="evidence" value="ECO:0007669"/>
    <property type="project" value="TreeGrafter"/>
</dbReference>
<evidence type="ECO:0000313" key="2">
    <source>
        <dbReference type="Ensembl" id="ENSBGRP00000042276.1"/>
    </source>
</evidence>
<proteinExistence type="inferred from homology"/>
<dbReference type="GO" id="GO:0005829">
    <property type="term" value="C:cytosol"/>
    <property type="evidence" value="ECO:0007669"/>
    <property type="project" value="TreeGrafter"/>
</dbReference>
<dbReference type="GO" id="GO:0005634">
    <property type="term" value="C:nucleus"/>
    <property type="evidence" value="ECO:0007669"/>
    <property type="project" value="TreeGrafter"/>
</dbReference>
<dbReference type="InterPro" id="IPR016024">
    <property type="entry name" value="ARM-type_fold"/>
</dbReference>
<accession>A0A8C0ALA3</accession>
<dbReference type="AlphaFoldDB" id="A0A8C0ALA3"/>
<reference evidence="2" key="3">
    <citation type="submission" date="2025-09" db="UniProtKB">
        <authorList>
            <consortium name="Ensembl"/>
        </authorList>
    </citation>
    <scope>IDENTIFICATION</scope>
</reference>
<keyword evidence="3" id="KW-1185">Reference proteome</keyword>
<dbReference type="InterPro" id="IPR011989">
    <property type="entry name" value="ARM-like"/>
</dbReference>
<comment type="similarity">
    <text evidence="1">Belongs to the phosphatase 2A regulatory subunit B56 family.</text>
</comment>
<organism evidence="2 3">
    <name type="scientific">Bos mutus grunniens</name>
    <name type="common">Wild yak</name>
    <name type="synonym">Bos grunniens</name>
    <dbReference type="NCBI Taxonomy" id="30521"/>
    <lineage>
        <taxon>Eukaryota</taxon>
        <taxon>Metazoa</taxon>
        <taxon>Chordata</taxon>
        <taxon>Craniata</taxon>
        <taxon>Vertebrata</taxon>
        <taxon>Euteleostomi</taxon>
        <taxon>Mammalia</taxon>
        <taxon>Eutheria</taxon>
        <taxon>Laurasiatheria</taxon>
        <taxon>Artiodactyla</taxon>
        <taxon>Ruminantia</taxon>
        <taxon>Pecora</taxon>
        <taxon>Bovidae</taxon>
        <taxon>Bovinae</taxon>
        <taxon>Bos</taxon>
    </lineage>
</organism>
<dbReference type="Gene3D" id="1.25.10.10">
    <property type="entry name" value="Leucine-rich Repeat Variant"/>
    <property type="match status" value="1"/>
</dbReference>
<sequence>PGLLKYWPKPMEEILDVIEPSQFVKIQEPLFKQVARCVSSPTSRYRWGQVAERALYFWNNEYILSLIEDNCHTVLPAVFGTLYQVSKEHWNQTIVSLIYNVLKTFMEMNGKLFDELTASYKLEKTIATLCCLLCLGPSTKSPRSTGISECPGFDLTHRGWGRASQSRTGVTPSWRGSGRHLKVAEGW</sequence>
<dbReference type="GO" id="GO:0000159">
    <property type="term" value="C:protein phosphatase type 2A complex"/>
    <property type="evidence" value="ECO:0007669"/>
    <property type="project" value="InterPro"/>
</dbReference>
<reference evidence="2" key="2">
    <citation type="submission" date="2025-08" db="UniProtKB">
        <authorList>
            <consortium name="Ensembl"/>
        </authorList>
    </citation>
    <scope>IDENTIFICATION</scope>
</reference>
<dbReference type="Pfam" id="PF01603">
    <property type="entry name" value="B56"/>
    <property type="match status" value="1"/>
</dbReference>
<evidence type="ECO:0000313" key="3">
    <source>
        <dbReference type="Proteomes" id="UP000694520"/>
    </source>
</evidence>
<dbReference type="Proteomes" id="UP000694520">
    <property type="component" value="Chromosome 29"/>
</dbReference>
<dbReference type="PANTHER" id="PTHR10257:SF4">
    <property type="entry name" value="SERINE_THREONINE-PROTEIN PHOSPHATASE 2A 56 KDA REGULATORY SUBUNIT BETA ISOFORM"/>
    <property type="match status" value="1"/>
</dbReference>
<protein>
    <submittedName>
        <fullName evidence="2">Uncharacterized protein</fullName>
    </submittedName>
</protein>
<dbReference type="PANTHER" id="PTHR10257">
    <property type="entry name" value="SERINE/THREONINE PROTEIN PHOSPHATASE 2A PP2A REGULATORY SUBUNIT B"/>
    <property type="match status" value="1"/>
</dbReference>
<evidence type="ECO:0000256" key="1">
    <source>
        <dbReference type="ARBA" id="ARBA00009745"/>
    </source>
</evidence>
<dbReference type="SUPFAM" id="SSF48371">
    <property type="entry name" value="ARM repeat"/>
    <property type="match status" value="1"/>
</dbReference>
<dbReference type="InterPro" id="IPR002554">
    <property type="entry name" value="PP2A_B56"/>
</dbReference>
<name>A0A8C0ALA3_BOSMU</name>
<dbReference type="GO" id="GO:0007165">
    <property type="term" value="P:signal transduction"/>
    <property type="evidence" value="ECO:0007669"/>
    <property type="project" value="InterPro"/>
</dbReference>
<dbReference type="GeneTree" id="ENSGT01030000234620"/>
<reference evidence="2" key="1">
    <citation type="submission" date="2019-05" db="EMBL/GenBank/DDBJ databases">
        <authorList>
            <person name="Zhang S."/>
            <person name="Liu J."/>
        </authorList>
    </citation>
    <scope>NUCLEOTIDE SEQUENCE [LARGE SCALE GENOMIC DNA]</scope>
</reference>
<dbReference type="Ensembl" id="ENSBGRT00000049018.1">
    <property type="protein sequence ID" value="ENSBGRP00000042276.1"/>
    <property type="gene ID" value="ENSBGRG00000026472.1"/>
</dbReference>